<dbReference type="InterPro" id="IPR011009">
    <property type="entry name" value="Kinase-like_dom_sf"/>
</dbReference>
<dbReference type="Gene3D" id="3.30.200.20">
    <property type="entry name" value="Phosphorylase Kinase, domain 1"/>
    <property type="match status" value="2"/>
</dbReference>
<keyword evidence="10" id="KW-0677">Repeat</keyword>
<evidence type="ECO:0000313" key="23">
    <source>
        <dbReference type="EMBL" id="KAF5784356.1"/>
    </source>
</evidence>
<keyword evidence="12" id="KW-0418">Kinase</keyword>
<evidence type="ECO:0000256" key="16">
    <source>
        <dbReference type="ARBA" id="ARBA00023170"/>
    </source>
</evidence>
<dbReference type="Proteomes" id="UP000215914">
    <property type="component" value="Unassembled WGS sequence"/>
</dbReference>
<sequence length="715" mass="82871">MLTANPRSGLVQIIRSKYNNRVRIKLTTNLRKQGMKFLNLVGKNLEHLKIPLTHIQSATHYFSNQYRIANFTDGHAFYRAELEHYDKENPSSKRHKTVLIKRYPPSGNKFFGEKEFLTEIEILSGGIKHPNIVNLLGFCFEESEMILVNQEDEALYLGEYLGNFKDKRVLTWEKRLKICIDVAHALKYIHYEMEDQKTIIHRDIRSYHIGLDENLEAKIVSFRWSVFLPPNQEDEALYLDWIGGDNYIDPEYKKTDKVKRESDVYGFGVVLFEILCGRLAFDPIYLKESDIGLAHVARQSFSTRSLEEMIDPLIKEEIGENKFVLNRGPNKDSLHTFISIAHQCVAETQDQRPTMKVVVKELEKALFFQNNNKDNPKMSLEDIKRVTQNFHDDNFIGGGGFGKVYKGNLQDGDGFKTIVAKRLDTRFGQGEQQFFSELQILLDYKHENVVRLVGYCDENDEKVLIYEYLSRGSLDRYLNDTSLTWVKRLNICIDVARALDFLHRGVGKQAKVIHRDIKTENILLNNDWKAKLADFGLSLICSINQETDYIIDHACGTKGYVDPLYRQSGFLTIESDIYSFGVVLFEILCGRSTFAIHKHEGYYLPDFIKNNFEEGKHAEVVFEQIREQIVPQSLTTFQEIAYQCLHLEREKRPTTKEVLVELKKALEFQLNSDVSITETQVVELSSELHDMNMTGKSENSEIRKKEKMLLDQTDD</sequence>
<dbReference type="FunFam" id="3.30.200.20:FF:000039">
    <property type="entry name" value="receptor-like protein kinase FERONIA"/>
    <property type="match status" value="1"/>
</dbReference>
<dbReference type="PROSITE" id="PS00107">
    <property type="entry name" value="PROTEIN_KINASE_ATP"/>
    <property type="match status" value="1"/>
</dbReference>
<reference evidence="23" key="1">
    <citation type="journal article" date="2017" name="Nature">
        <title>The sunflower genome provides insights into oil metabolism, flowering and Asterid evolution.</title>
        <authorList>
            <person name="Badouin H."/>
            <person name="Gouzy J."/>
            <person name="Grassa C.J."/>
            <person name="Murat F."/>
            <person name="Staton S.E."/>
            <person name="Cottret L."/>
            <person name="Lelandais-Briere C."/>
            <person name="Owens G.L."/>
            <person name="Carrere S."/>
            <person name="Mayjonade B."/>
            <person name="Legrand L."/>
            <person name="Gill N."/>
            <person name="Kane N.C."/>
            <person name="Bowers J.E."/>
            <person name="Hubner S."/>
            <person name="Bellec A."/>
            <person name="Berard A."/>
            <person name="Berges H."/>
            <person name="Blanchet N."/>
            <person name="Boniface M.C."/>
            <person name="Brunel D."/>
            <person name="Catrice O."/>
            <person name="Chaidir N."/>
            <person name="Claudel C."/>
            <person name="Donnadieu C."/>
            <person name="Faraut T."/>
            <person name="Fievet G."/>
            <person name="Helmstetter N."/>
            <person name="King M."/>
            <person name="Knapp S.J."/>
            <person name="Lai Z."/>
            <person name="Le Paslier M.C."/>
            <person name="Lippi Y."/>
            <person name="Lorenzon L."/>
            <person name="Mandel J.R."/>
            <person name="Marage G."/>
            <person name="Marchand G."/>
            <person name="Marquand E."/>
            <person name="Bret-Mestries E."/>
            <person name="Morien E."/>
            <person name="Nambeesan S."/>
            <person name="Nguyen T."/>
            <person name="Pegot-Espagnet P."/>
            <person name="Pouilly N."/>
            <person name="Raftis F."/>
            <person name="Sallet E."/>
            <person name="Schiex T."/>
            <person name="Thomas J."/>
            <person name="Vandecasteele C."/>
            <person name="Vares D."/>
            <person name="Vear F."/>
            <person name="Vautrin S."/>
            <person name="Crespi M."/>
            <person name="Mangin B."/>
            <person name="Burke J.M."/>
            <person name="Salse J."/>
            <person name="Munos S."/>
            <person name="Vincourt P."/>
            <person name="Rieseberg L.H."/>
            <person name="Langlade N.B."/>
        </authorList>
    </citation>
    <scope>NUCLEOTIDE SEQUENCE</scope>
    <source>
        <tissue evidence="23">Leaves</tissue>
    </source>
</reference>
<keyword evidence="8" id="KW-0812">Transmembrane</keyword>
<keyword evidence="4" id="KW-0723">Serine/threonine-protein kinase</keyword>
<keyword evidence="5" id="KW-0597">Phosphoprotein</keyword>
<evidence type="ECO:0000256" key="11">
    <source>
        <dbReference type="ARBA" id="ARBA00022741"/>
    </source>
</evidence>
<feature type="compositionally biased region" description="Basic and acidic residues" evidence="21">
    <location>
        <begin position="698"/>
        <end position="709"/>
    </location>
</feature>
<evidence type="ECO:0000256" key="17">
    <source>
        <dbReference type="ARBA" id="ARBA00023180"/>
    </source>
</evidence>
<dbReference type="GO" id="GO:0005886">
    <property type="term" value="C:plasma membrane"/>
    <property type="evidence" value="ECO:0000318"/>
    <property type="project" value="GO_Central"/>
</dbReference>
<comment type="catalytic activity">
    <reaction evidence="18">
        <text>L-threonyl-[protein] + ATP = O-phospho-L-threonyl-[protein] + ADP + H(+)</text>
        <dbReference type="Rhea" id="RHEA:46608"/>
        <dbReference type="Rhea" id="RHEA-COMP:11060"/>
        <dbReference type="Rhea" id="RHEA-COMP:11605"/>
        <dbReference type="ChEBI" id="CHEBI:15378"/>
        <dbReference type="ChEBI" id="CHEBI:30013"/>
        <dbReference type="ChEBI" id="CHEBI:30616"/>
        <dbReference type="ChEBI" id="CHEBI:61977"/>
        <dbReference type="ChEBI" id="CHEBI:456216"/>
        <dbReference type="EC" id="2.7.11.1"/>
    </reaction>
</comment>
<evidence type="ECO:0000256" key="7">
    <source>
        <dbReference type="ARBA" id="ARBA00022679"/>
    </source>
</evidence>
<dbReference type="PROSITE" id="PS00108">
    <property type="entry name" value="PROTEIN_KINASE_ST"/>
    <property type="match status" value="1"/>
</dbReference>
<dbReference type="InterPro" id="IPR045272">
    <property type="entry name" value="ANXUR1/2-like"/>
</dbReference>
<evidence type="ECO:0000256" key="13">
    <source>
        <dbReference type="ARBA" id="ARBA00022840"/>
    </source>
</evidence>
<keyword evidence="16" id="KW-0675">Receptor</keyword>
<dbReference type="InterPro" id="IPR001245">
    <property type="entry name" value="Ser-Thr/Tyr_kinase_cat_dom"/>
</dbReference>
<evidence type="ECO:0000256" key="15">
    <source>
        <dbReference type="ARBA" id="ARBA00023136"/>
    </source>
</evidence>
<evidence type="ECO:0000256" key="2">
    <source>
        <dbReference type="ARBA" id="ARBA00012513"/>
    </source>
</evidence>
<evidence type="ECO:0000313" key="24">
    <source>
        <dbReference type="Proteomes" id="UP000215914"/>
    </source>
</evidence>
<name>A0A9K3N262_HELAN</name>
<keyword evidence="15" id="KW-0472">Membrane</keyword>
<evidence type="ECO:0000256" key="6">
    <source>
        <dbReference type="ARBA" id="ARBA00022614"/>
    </source>
</evidence>
<comment type="caution">
    <text evidence="23">The sequence shown here is derived from an EMBL/GenBank/DDBJ whole genome shotgun (WGS) entry which is preliminary data.</text>
</comment>
<dbReference type="Pfam" id="PF00069">
    <property type="entry name" value="Pkinase"/>
    <property type="match status" value="1"/>
</dbReference>
<feature type="domain" description="Protein kinase" evidence="22">
    <location>
        <begin position="62"/>
        <end position="368"/>
    </location>
</feature>
<evidence type="ECO:0000256" key="9">
    <source>
        <dbReference type="ARBA" id="ARBA00022729"/>
    </source>
</evidence>
<evidence type="ECO:0000256" key="21">
    <source>
        <dbReference type="SAM" id="MobiDB-lite"/>
    </source>
</evidence>
<dbReference type="EMBL" id="MNCJ02000326">
    <property type="protein sequence ID" value="KAF5784356.1"/>
    <property type="molecule type" value="Genomic_DNA"/>
</dbReference>
<evidence type="ECO:0000256" key="4">
    <source>
        <dbReference type="ARBA" id="ARBA00022527"/>
    </source>
</evidence>
<keyword evidence="6" id="KW-0433">Leucine-rich repeat</keyword>
<accession>A0A9K3N262</accession>
<keyword evidence="3" id="KW-1003">Cell membrane</keyword>
<evidence type="ECO:0000256" key="20">
    <source>
        <dbReference type="PROSITE-ProRule" id="PRU10141"/>
    </source>
</evidence>
<keyword evidence="11 20" id="KW-0547">Nucleotide-binding</keyword>
<dbReference type="GO" id="GO:0005524">
    <property type="term" value="F:ATP binding"/>
    <property type="evidence" value="ECO:0007669"/>
    <property type="project" value="UniProtKB-UniRule"/>
</dbReference>
<dbReference type="EC" id="2.7.11.1" evidence="2"/>
<evidence type="ECO:0000256" key="1">
    <source>
        <dbReference type="ARBA" id="ARBA00004162"/>
    </source>
</evidence>
<dbReference type="Gene3D" id="1.10.510.10">
    <property type="entry name" value="Transferase(Phosphotransferase) domain 1"/>
    <property type="match status" value="2"/>
</dbReference>
<dbReference type="GO" id="GO:0004672">
    <property type="term" value="F:protein kinase activity"/>
    <property type="evidence" value="ECO:0000318"/>
    <property type="project" value="GO_Central"/>
</dbReference>
<protein>
    <recommendedName>
        <fullName evidence="2">non-specific serine/threonine protein kinase</fullName>
        <ecNumber evidence="2">2.7.11.1</ecNumber>
    </recommendedName>
</protein>
<proteinExistence type="predicted"/>
<dbReference type="Pfam" id="PF07714">
    <property type="entry name" value="PK_Tyr_Ser-Thr"/>
    <property type="match status" value="1"/>
</dbReference>
<keyword evidence="7 23" id="KW-0808">Transferase</keyword>
<gene>
    <name evidence="23" type="ORF">HanXRQr2_Chr11g0518601</name>
</gene>
<reference evidence="23" key="2">
    <citation type="submission" date="2020-06" db="EMBL/GenBank/DDBJ databases">
        <title>Helianthus annuus Genome sequencing and assembly Release 2.</title>
        <authorList>
            <person name="Gouzy J."/>
            <person name="Langlade N."/>
            <person name="Munos S."/>
        </authorList>
    </citation>
    <scope>NUCLEOTIDE SEQUENCE</scope>
    <source>
        <tissue evidence="23">Leaves</tissue>
    </source>
</reference>
<evidence type="ECO:0000256" key="5">
    <source>
        <dbReference type="ARBA" id="ARBA00022553"/>
    </source>
</evidence>
<dbReference type="SUPFAM" id="SSF56112">
    <property type="entry name" value="Protein kinase-like (PK-like)"/>
    <property type="match status" value="2"/>
</dbReference>
<keyword evidence="9" id="KW-0732">Signal</keyword>
<organism evidence="23 24">
    <name type="scientific">Helianthus annuus</name>
    <name type="common">Common sunflower</name>
    <dbReference type="NCBI Taxonomy" id="4232"/>
    <lineage>
        <taxon>Eukaryota</taxon>
        <taxon>Viridiplantae</taxon>
        <taxon>Streptophyta</taxon>
        <taxon>Embryophyta</taxon>
        <taxon>Tracheophyta</taxon>
        <taxon>Spermatophyta</taxon>
        <taxon>Magnoliopsida</taxon>
        <taxon>eudicotyledons</taxon>
        <taxon>Gunneridae</taxon>
        <taxon>Pentapetalae</taxon>
        <taxon>asterids</taxon>
        <taxon>campanulids</taxon>
        <taxon>Asterales</taxon>
        <taxon>Asteraceae</taxon>
        <taxon>Asteroideae</taxon>
        <taxon>Heliantheae alliance</taxon>
        <taxon>Heliantheae</taxon>
        <taxon>Helianthus</taxon>
    </lineage>
</organism>
<evidence type="ECO:0000256" key="8">
    <source>
        <dbReference type="ARBA" id="ARBA00022692"/>
    </source>
</evidence>
<dbReference type="AlphaFoldDB" id="A0A9K3N262"/>
<comment type="subcellular location">
    <subcellularLocation>
        <location evidence="1">Cell membrane</location>
        <topology evidence="1">Single-pass membrane protein</topology>
    </subcellularLocation>
</comment>
<dbReference type="GO" id="GO:0004674">
    <property type="term" value="F:protein serine/threonine kinase activity"/>
    <property type="evidence" value="ECO:0007669"/>
    <property type="project" value="UniProtKB-KW"/>
</dbReference>
<evidence type="ECO:0000256" key="19">
    <source>
        <dbReference type="ARBA" id="ARBA00048679"/>
    </source>
</evidence>
<keyword evidence="17" id="KW-0325">Glycoprotein</keyword>
<dbReference type="InterPro" id="IPR000719">
    <property type="entry name" value="Prot_kinase_dom"/>
</dbReference>
<dbReference type="FunFam" id="1.10.510.10:FF:000358">
    <property type="entry name" value="Putative leucine-rich repeat receptor-like serine/threonine-protein kinase"/>
    <property type="match status" value="1"/>
</dbReference>
<evidence type="ECO:0000259" key="22">
    <source>
        <dbReference type="PROSITE" id="PS50011"/>
    </source>
</evidence>
<dbReference type="InterPro" id="IPR017441">
    <property type="entry name" value="Protein_kinase_ATP_BS"/>
</dbReference>
<evidence type="ECO:0000256" key="10">
    <source>
        <dbReference type="ARBA" id="ARBA00022737"/>
    </source>
</evidence>
<dbReference type="PROSITE" id="PS50011">
    <property type="entry name" value="PROTEIN_KINASE_DOM"/>
    <property type="match status" value="2"/>
</dbReference>
<evidence type="ECO:0000256" key="12">
    <source>
        <dbReference type="ARBA" id="ARBA00022777"/>
    </source>
</evidence>
<keyword evidence="24" id="KW-1185">Reference proteome</keyword>
<dbReference type="PANTHER" id="PTHR27003:SF471">
    <property type="entry name" value="VASCULAR ENDOTHELIAL GROWTH FACTOR RECEPTOR 2 (VEGFR2)-RELATED"/>
    <property type="match status" value="1"/>
</dbReference>
<comment type="catalytic activity">
    <reaction evidence="19">
        <text>L-seryl-[protein] + ATP = O-phospho-L-seryl-[protein] + ADP + H(+)</text>
        <dbReference type="Rhea" id="RHEA:17989"/>
        <dbReference type="Rhea" id="RHEA-COMP:9863"/>
        <dbReference type="Rhea" id="RHEA-COMP:11604"/>
        <dbReference type="ChEBI" id="CHEBI:15378"/>
        <dbReference type="ChEBI" id="CHEBI:29999"/>
        <dbReference type="ChEBI" id="CHEBI:30616"/>
        <dbReference type="ChEBI" id="CHEBI:83421"/>
        <dbReference type="ChEBI" id="CHEBI:456216"/>
        <dbReference type="EC" id="2.7.11.1"/>
    </reaction>
</comment>
<dbReference type="InterPro" id="IPR008271">
    <property type="entry name" value="Ser/Thr_kinase_AS"/>
</dbReference>
<dbReference type="SMART" id="SM00220">
    <property type="entry name" value="S_TKc"/>
    <property type="match status" value="1"/>
</dbReference>
<dbReference type="GO" id="GO:0004714">
    <property type="term" value="F:transmembrane receptor protein tyrosine kinase activity"/>
    <property type="evidence" value="ECO:0007669"/>
    <property type="project" value="InterPro"/>
</dbReference>
<feature type="domain" description="Protein kinase" evidence="22">
    <location>
        <begin position="390"/>
        <end position="666"/>
    </location>
</feature>
<evidence type="ECO:0000256" key="3">
    <source>
        <dbReference type="ARBA" id="ARBA00022475"/>
    </source>
</evidence>
<feature type="region of interest" description="Disordered" evidence="21">
    <location>
        <begin position="692"/>
        <end position="715"/>
    </location>
</feature>
<dbReference type="Gramene" id="mRNA:HanXRQr2_Chr11g0518601">
    <property type="protein sequence ID" value="mRNA:HanXRQr2_Chr11g0518601"/>
    <property type="gene ID" value="HanXRQr2_Chr11g0518601"/>
</dbReference>
<keyword evidence="13 20" id="KW-0067">ATP-binding</keyword>
<feature type="binding site" evidence="20">
    <location>
        <position position="421"/>
    </location>
    <ligand>
        <name>ATP</name>
        <dbReference type="ChEBI" id="CHEBI:30616"/>
    </ligand>
</feature>
<keyword evidence="14" id="KW-1133">Transmembrane helix</keyword>
<dbReference type="PANTHER" id="PTHR27003">
    <property type="entry name" value="OS07G0166700 PROTEIN"/>
    <property type="match status" value="1"/>
</dbReference>
<evidence type="ECO:0000256" key="14">
    <source>
        <dbReference type="ARBA" id="ARBA00022989"/>
    </source>
</evidence>
<evidence type="ECO:0000256" key="18">
    <source>
        <dbReference type="ARBA" id="ARBA00047899"/>
    </source>
</evidence>